<dbReference type="EMBL" id="CP064955">
    <property type="protein sequence ID" value="QPK84062.1"/>
    <property type="molecule type" value="Genomic_DNA"/>
</dbReference>
<keyword evidence="1" id="KW-0472">Membrane</keyword>
<accession>A0A7T0PGN8</accession>
<evidence type="ECO:0000256" key="1">
    <source>
        <dbReference type="SAM" id="Phobius"/>
    </source>
</evidence>
<reference evidence="2 3" key="1">
    <citation type="submission" date="2020-11" db="EMBL/GenBank/DDBJ databases">
        <title>Corynebacterium sp. MC1420.</title>
        <authorList>
            <person name="Zhou J."/>
        </authorList>
    </citation>
    <scope>NUCLEOTIDE SEQUENCE [LARGE SCALE GENOMIC DNA]</scope>
    <source>
        <strain evidence="2 3">MC1420</strain>
    </source>
</reference>
<proteinExistence type="predicted"/>
<feature type="transmembrane region" description="Helical" evidence="1">
    <location>
        <begin position="7"/>
        <end position="27"/>
    </location>
</feature>
<dbReference type="Proteomes" id="UP000594586">
    <property type="component" value="Chromosome"/>
</dbReference>
<protein>
    <submittedName>
        <fullName evidence="2">Uncharacterized protein</fullName>
    </submittedName>
</protein>
<evidence type="ECO:0000313" key="3">
    <source>
        <dbReference type="Proteomes" id="UP000594586"/>
    </source>
</evidence>
<name>A0A7T0PGN8_9CORY</name>
<keyword evidence="1" id="KW-0812">Transmembrane</keyword>
<evidence type="ECO:0000313" key="2">
    <source>
        <dbReference type="EMBL" id="QPK84062.1"/>
    </source>
</evidence>
<sequence>MKVKTKALSSTTTGFGVALITTAAMWLPTAHAPAQTKSLYPDSAFTRYWSGLGLKQQTATSTPKTAKKPEVSPAFLVKSLQNISGLTAKELGHVFNVSRRSIHNWANGSSISVSNAQRIRAFHALVSSLGVNSPEQRRTLLLSSTGGKSLVEQFIAEGRQGYQLQHTLPVMERLG</sequence>
<dbReference type="KEGG" id="cqn:G7Y29_04595"/>
<dbReference type="RefSeq" id="WP_165004998.1">
    <property type="nucleotide sequence ID" value="NZ_CP064955.1"/>
</dbReference>
<organism evidence="2 3">
    <name type="scientific">Corynebacterium qintianiae</name>
    <dbReference type="NCBI Taxonomy" id="2709392"/>
    <lineage>
        <taxon>Bacteria</taxon>
        <taxon>Bacillati</taxon>
        <taxon>Actinomycetota</taxon>
        <taxon>Actinomycetes</taxon>
        <taxon>Mycobacteriales</taxon>
        <taxon>Corynebacteriaceae</taxon>
        <taxon>Corynebacterium</taxon>
    </lineage>
</organism>
<keyword evidence="1" id="KW-1133">Transmembrane helix</keyword>
<dbReference type="AlphaFoldDB" id="A0A7T0PGN8"/>
<gene>
    <name evidence="2" type="ORF">G7Y29_04595</name>
</gene>
<keyword evidence="3" id="KW-1185">Reference proteome</keyword>